<evidence type="ECO:0000256" key="7">
    <source>
        <dbReference type="SAM" id="SignalP"/>
    </source>
</evidence>
<dbReference type="InterPro" id="IPR036909">
    <property type="entry name" value="Cyt_c-like_dom_sf"/>
</dbReference>
<dbReference type="OrthoDB" id="9796421at2"/>
<dbReference type="PANTHER" id="PTHR33751:SF9">
    <property type="entry name" value="CYTOCHROME C4"/>
    <property type="match status" value="1"/>
</dbReference>
<keyword evidence="5 6" id="KW-0408">Iron</keyword>
<keyword evidence="3 6" id="KW-0479">Metal-binding</keyword>
<protein>
    <submittedName>
        <fullName evidence="9">Cytochrome c</fullName>
    </submittedName>
</protein>
<evidence type="ECO:0000256" key="5">
    <source>
        <dbReference type="ARBA" id="ARBA00023004"/>
    </source>
</evidence>
<dbReference type="PANTHER" id="PTHR33751">
    <property type="entry name" value="CBB3-TYPE CYTOCHROME C OXIDASE SUBUNIT FIXP"/>
    <property type="match status" value="1"/>
</dbReference>
<comment type="caution">
    <text evidence="9">The sequence shown here is derived from an EMBL/GenBank/DDBJ whole genome shotgun (WGS) entry which is preliminary data.</text>
</comment>
<evidence type="ECO:0000256" key="3">
    <source>
        <dbReference type="ARBA" id="ARBA00022723"/>
    </source>
</evidence>
<reference evidence="9 10" key="1">
    <citation type="journal article" date="2019" name="ISME J.">
        <title>Candidatus Macondimonas diazotrophica, a novel gammaproteobacterial genus dominating crude-oil-contaminated coastal sediments.</title>
        <authorList>
            <person name="Karthikeyan S."/>
            <person name="Konstantinidis K."/>
        </authorList>
    </citation>
    <scope>NUCLEOTIDE SEQUENCE [LARGE SCALE GENOMIC DNA]</scope>
    <source>
        <strain evidence="9 10">KTK01</strain>
    </source>
</reference>
<dbReference type="InterPro" id="IPR009056">
    <property type="entry name" value="Cyt_c-like_dom"/>
</dbReference>
<dbReference type="GO" id="GO:0009055">
    <property type="term" value="F:electron transfer activity"/>
    <property type="evidence" value="ECO:0007669"/>
    <property type="project" value="InterPro"/>
</dbReference>
<feature type="domain" description="Cytochrome c" evidence="8">
    <location>
        <begin position="26"/>
        <end position="107"/>
    </location>
</feature>
<organism evidence="9 10">
    <name type="scientific">Candidatus Macondimonas diazotrophica</name>
    <dbReference type="NCBI Taxonomy" id="2305248"/>
    <lineage>
        <taxon>Bacteria</taxon>
        <taxon>Pseudomonadati</taxon>
        <taxon>Pseudomonadota</taxon>
        <taxon>Gammaproteobacteria</taxon>
        <taxon>Chromatiales</taxon>
        <taxon>Ectothiorhodospiraceae</taxon>
        <taxon>Candidatus Macondimonas</taxon>
    </lineage>
</organism>
<dbReference type="Gene3D" id="1.10.760.10">
    <property type="entry name" value="Cytochrome c-like domain"/>
    <property type="match status" value="1"/>
</dbReference>
<evidence type="ECO:0000256" key="2">
    <source>
        <dbReference type="ARBA" id="ARBA00022617"/>
    </source>
</evidence>
<dbReference type="Pfam" id="PF00034">
    <property type="entry name" value="Cytochrom_C"/>
    <property type="match status" value="1"/>
</dbReference>
<gene>
    <name evidence="9" type="ORF">E4680_11205</name>
</gene>
<sequence>MIQRLAGIAVLAMLSGMALVANAESGDPQQGKVKFQGCIGCHAQPLATNAYPTFKFPKLAGQHPEYIVAALKAYKSGERSHKTMTFQAGSLSEQDMLDIAAYLATLDGQ</sequence>
<keyword evidence="10" id="KW-1185">Reference proteome</keyword>
<evidence type="ECO:0000256" key="4">
    <source>
        <dbReference type="ARBA" id="ARBA00022982"/>
    </source>
</evidence>
<dbReference type="InterPro" id="IPR050597">
    <property type="entry name" value="Cytochrome_c_Oxidase_Subunit"/>
</dbReference>
<proteinExistence type="predicted"/>
<keyword evidence="7" id="KW-0732">Signal</keyword>
<evidence type="ECO:0000256" key="1">
    <source>
        <dbReference type="ARBA" id="ARBA00022448"/>
    </source>
</evidence>
<keyword evidence="4" id="KW-0249">Electron transport</keyword>
<evidence type="ECO:0000256" key="6">
    <source>
        <dbReference type="PROSITE-ProRule" id="PRU00433"/>
    </source>
</evidence>
<dbReference type="Proteomes" id="UP000297890">
    <property type="component" value="Unassembled WGS sequence"/>
</dbReference>
<evidence type="ECO:0000259" key="8">
    <source>
        <dbReference type="PROSITE" id="PS51007"/>
    </source>
</evidence>
<evidence type="ECO:0000313" key="9">
    <source>
        <dbReference type="EMBL" id="TFZ81736.1"/>
    </source>
</evidence>
<keyword evidence="1" id="KW-0813">Transport</keyword>
<dbReference type="EMBL" id="SRIO01000016">
    <property type="protein sequence ID" value="TFZ81736.1"/>
    <property type="molecule type" value="Genomic_DNA"/>
</dbReference>
<dbReference type="GO" id="GO:0046872">
    <property type="term" value="F:metal ion binding"/>
    <property type="evidence" value="ECO:0007669"/>
    <property type="project" value="UniProtKB-KW"/>
</dbReference>
<feature type="signal peptide" evidence="7">
    <location>
        <begin position="1"/>
        <end position="23"/>
    </location>
</feature>
<accession>A0A4Z0F7R5</accession>
<name>A0A4Z0F7R5_9GAMM</name>
<dbReference type="GO" id="GO:0020037">
    <property type="term" value="F:heme binding"/>
    <property type="evidence" value="ECO:0007669"/>
    <property type="project" value="InterPro"/>
</dbReference>
<feature type="chain" id="PRO_5021506274" evidence="7">
    <location>
        <begin position="24"/>
        <end position="109"/>
    </location>
</feature>
<dbReference type="AlphaFoldDB" id="A0A4Z0F7R5"/>
<dbReference type="SUPFAM" id="SSF46626">
    <property type="entry name" value="Cytochrome c"/>
    <property type="match status" value="1"/>
</dbReference>
<dbReference type="PROSITE" id="PS51007">
    <property type="entry name" value="CYTC"/>
    <property type="match status" value="1"/>
</dbReference>
<dbReference type="RefSeq" id="WP_135282505.1">
    <property type="nucleotide sequence ID" value="NZ_SRIO01000016.1"/>
</dbReference>
<keyword evidence="2 6" id="KW-0349">Heme</keyword>
<evidence type="ECO:0000313" key="10">
    <source>
        <dbReference type="Proteomes" id="UP000297890"/>
    </source>
</evidence>